<feature type="domain" description="Protein kinase" evidence="8">
    <location>
        <begin position="15"/>
        <end position="273"/>
    </location>
</feature>
<evidence type="ECO:0000256" key="4">
    <source>
        <dbReference type="ARBA" id="ARBA00022777"/>
    </source>
</evidence>
<dbReference type="GO" id="GO:0005524">
    <property type="term" value="F:ATP binding"/>
    <property type="evidence" value="ECO:0007669"/>
    <property type="project" value="UniProtKB-UniRule"/>
</dbReference>
<comment type="caution">
    <text evidence="9">The sequence shown here is derived from an EMBL/GenBank/DDBJ whole genome shotgun (WGS) entry which is preliminary data.</text>
</comment>
<dbReference type="PANTHER" id="PTHR43289">
    <property type="entry name" value="MITOGEN-ACTIVATED PROTEIN KINASE KINASE KINASE 20-RELATED"/>
    <property type="match status" value="1"/>
</dbReference>
<name>A0A5J4KH66_9CHLR</name>
<keyword evidence="2" id="KW-0808">Transferase</keyword>
<dbReference type="Pfam" id="PF00069">
    <property type="entry name" value="Pkinase"/>
    <property type="match status" value="1"/>
</dbReference>
<protein>
    <recommendedName>
        <fullName evidence="1">non-specific serine/threonine protein kinase</fullName>
        <ecNumber evidence="1">2.7.11.1</ecNumber>
    </recommendedName>
</protein>
<keyword evidence="4" id="KW-0418">Kinase</keyword>
<evidence type="ECO:0000256" key="3">
    <source>
        <dbReference type="ARBA" id="ARBA00022741"/>
    </source>
</evidence>
<dbReference type="AlphaFoldDB" id="A0A5J4KH66"/>
<keyword evidence="7" id="KW-0472">Membrane</keyword>
<dbReference type="EC" id="2.7.11.1" evidence="1"/>
<feature type="transmembrane region" description="Helical" evidence="7">
    <location>
        <begin position="365"/>
        <end position="387"/>
    </location>
</feature>
<sequence length="502" mass="55863">MKVNDDFSGTVLGNYTLEKIVGYGDWSTVYLARQLHPGRLVAVKVAQSHSPVDHDSSLKFPHTMTGLTQLDHPNIISLLDYDDCNQQAYLVLPYIGGGSLEHVLKRHGTLAPRQVLTYLLQIATALDYIHRQGIIHGNLKPANCLLYPDGHLVLTDFASMSMRPTSSGSDQAGEYVTTPLYMSPEMVQGELLTSSSDIYQLGILLFQLLSGHVPFKAESAYAIMRQHLQEPLPSIHALNPELPPVLTRVLLKATAKKCEERYHSAGELARAFALALAPATRSPQQSMHYIHPATPISTLVDLCPPDAISMSPSFAYLPGSTAELENKQLAESTPQIEESDLSIQPEWLFSFPSTISRKSHGIHSLLLKSMPFLVLVVIVALGFLHILGAFASPPLTPAAQARIVVDQFYADLHQQNYQGAYALCSPHFQKQVNYQRFINSYDHFQHSDIEFRQLVEHTSTDVDVILTVQVSSDKNMHYYYWEGSIDRQADGLWKIEQANFSG</sequence>
<dbReference type="CDD" id="cd14014">
    <property type="entry name" value="STKc_PknB_like"/>
    <property type="match status" value="1"/>
</dbReference>
<dbReference type="PROSITE" id="PS50011">
    <property type="entry name" value="PROTEIN_KINASE_DOM"/>
    <property type="match status" value="1"/>
</dbReference>
<proteinExistence type="predicted"/>
<evidence type="ECO:0000313" key="9">
    <source>
        <dbReference type="EMBL" id="GER86935.1"/>
    </source>
</evidence>
<dbReference type="InterPro" id="IPR011009">
    <property type="entry name" value="Kinase-like_dom_sf"/>
</dbReference>
<dbReference type="SUPFAM" id="SSF56112">
    <property type="entry name" value="Protein kinase-like (PK-like)"/>
    <property type="match status" value="1"/>
</dbReference>
<reference evidence="9 10" key="1">
    <citation type="submission" date="2019-10" db="EMBL/GenBank/DDBJ databases">
        <title>Dictyobacter vulcani sp. nov., within the class Ktedonobacteria, isolated from soil of volcanic Mt. Zao.</title>
        <authorList>
            <person name="Zheng Y."/>
            <person name="Wang C.M."/>
            <person name="Sakai Y."/>
            <person name="Abe K."/>
            <person name="Yokota A."/>
            <person name="Yabe S."/>
        </authorList>
    </citation>
    <scope>NUCLEOTIDE SEQUENCE [LARGE SCALE GENOMIC DNA]</scope>
    <source>
        <strain evidence="9 10">W12</strain>
    </source>
</reference>
<keyword evidence="7" id="KW-1133">Transmembrane helix</keyword>
<gene>
    <name evidence="9" type="ORF">KDW_10970</name>
</gene>
<evidence type="ECO:0000256" key="1">
    <source>
        <dbReference type="ARBA" id="ARBA00012513"/>
    </source>
</evidence>
<keyword evidence="10" id="KW-1185">Reference proteome</keyword>
<dbReference type="PROSITE" id="PS00107">
    <property type="entry name" value="PROTEIN_KINASE_ATP"/>
    <property type="match status" value="1"/>
</dbReference>
<evidence type="ECO:0000256" key="6">
    <source>
        <dbReference type="PROSITE-ProRule" id="PRU10141"/>
    </source>
</evidence>
<dbReference type="Gene3D" id="3.30.200.20">
    <property type="entry name" value="Phosphorylase Kinase, domain 1"/>
    <property type="match status" value="1"/>
</dbReference>
<evidence type="ECO:0000256" key="7">
    <source>
        <dbReference type="SAM" id="Phobius"/>
    </source>
</evidence>
<keyword evidence="3 6" id="KW-0547">Nucleotide-binding</keyword>
<accession>A0A5J4KH66</accession>
<dbReference type="EMBL" id="BKZW01000001">
    <property type="protein sequence ID" value="GER86935.1"/>
    <property type="molecule type" value="Genomic_DNA"/>
</dbReference>
<dbReference type="GO" id="GO:0004674">
    <property type="term" value="F:protein serine/threonine kinase activity"/>
    <property type="evidence" value="ECO:0007669"/>
    <property type="project" value="UniProtKB-EC"/>
</dbReference>
<dbReference type="InterPro" id="IPR017441">
    <property type="entry name" value="Protein_kinase_ATP_BS"/>
</dbReference>
<dbReference type="InterPro" id="IPR000719">
    <property type="entry name" value="Prot_kinase_dom"/>
</dbReference>
<keyword evidence="5 6" id="KW-0067">ATP-binding</keyword>
<organism evidence="9 10">
    <name type="scientific">Dictyobacter vulcani</name>
    <dbReference type="NCBI Taxonomy" id="2607529"/>
    <lineage>
        <taxon>Bacteria</taxon>
        <taxon>Bacillati</taxon>
        <taxon>Chloroflexota</taxon>
        <taxon>Ktedonobacteria</taxon>
        <taxon>Ktedonobacterales</taxon>
        <taxon>Dictyobacteraceae</taxon>
        <taxon>Dictyobacter</taxon>
    </lineage>
</organism>
<dbReference type="PANTHER" id="PTHR43289:SF6">
    <property type="entry name" value="SERINE_THREONINE-PROTEIN KINASE NEKL-3"/>
    <property type="match status" value="1"/>
</dbReference>
<keyword evidence="7" id="KW-0812">Transmembrane</keyword>
<dbReference type="RefSeq" id="WP_151754988.1">
    <property type="nucleotide sequence ID" value="NZ_BKZW01000001.1"/>
</dbReference>
<feature type="binding site" evidence="6">
    <location>
        <position position="44"/>
    </location>
    <ligand>
        <name>ATP</name>
        <dbReference type="ChEBI" id="CHEBI:30616"/>
    </ligand>
</feature>
<evidence type="ECO:0000259" key="8">
    <source>
        <dbReference type="PROSITE" id="PS50011"/>
    </source>
</evidence>
<evidence type="ECO:0000256" key="2">
    <source>
        <dbReference type="ARBA" id="ARBA00022679"/>
    </source>
</evidence>
<dbReference type="Proteomes" id="UP000326912">
    <property type="component" value="Unassembled WGS sequence"/>
</dbReference>
<evidence type="ECO:0000256" key="5">
    <source>
        <dbReference type="ARBA" id="ARBA00022840"/>
    </source>
</evidence>
<evidence type="ECO:0000313" key="10">
    <source>
        <dbReference type="Proteomes" id="UP000326912"/>
    </source>
</evidence>
<dbReference type="Gene3D" id="1.10.510.10">
    <property type="entry name" value="Transferase(Phosphotransferase) domain 1"/>
    <property type="match status" value="1"/>
</dbReference>